<keyword evidence="10" id="KW-0067">ATP-binding</keyword>
<dbReference type="GO" id="GO:0010492">
    <property type="term" value="P:maintenance of shoot apical meristem identity"/>
    <property type="evidence" value="ECO:0007669"/>
    <property type="project" value="UniProtKB-ARBA"/>
</dbReference>
<dbReference type="InterPro" id="IPR001650">
    <property type="entry name" value="Helicase_C-like"/>
</dbReference>
<protein>
    <recommendedName>
        <fullName evidence="4">DNA helicase</fullName>
        <ecNumber evidence="4">3.6.4.12</ecNumber>
    </recommendedName>
</protein>
<evidence type="ECO:0000256" key="2">
    <source>
        <dbReference type="ARBA" id="ARBA00008708"/>
    </source>
</evidence>
<dbReference type="EC" id="3.6.4.12" evidence="4"/>
<dbReference type="EMBL" id="LR999456">
    <property type="protein sequence ID" value="CAE6110072.1"/>
    <property type="molecule type" value="Genomic_DNA"/>
</dbReference>
<feature type="compositionally biased region" description="Low complexity" evidence="15">
    <location>
        <begin position="1429"/>
        <end position="1445"/>
    </location>
</feature>
<evidence type="ECO:0000256" key="10">
    <source>
        <dbReference type="ARBA" id="ARBA00022840"/>
    </source>
</evidence>
<reference evidence="18" key="1">
    <citation type="submission" date="2021-01" db="EMBL/GenBank/DDBJ databases">
        <authorList>
            <person name="Bezrukov I."/>
        </authorList>
    </citation>
    <scope>NUCLEOTIDE SEQUENCE</scope>
</reference>
<evidence type="ECO:0000256" key="1">
    <source>
        <dbReference type="ARBA" id="ARBA00004123"/>
    </source>
</evidence>
<feature type="compositionally biased region" description="Basic and acidic residues" evidence="15">
    <location>
        <begin position="69"/>
        <end position="82"/>
    </location>
</feature>
<dbReference type="GO" id="GO:0042393">
    <property type="term" value="F:histone binding"/>
    <property type="evidence" value="ECO:0007669"/>
    <property type="project" value="InterPro"/>
</dbReference>
<feature type="region of interest" description="Disordered" evidence="15">
    <location>
        <begin position="1"/>
        <end position="82"/>
    </location>
</feature>
<keyword evidence="11" id="KW-0156">Chromatin regulator</keyword>
<evidence type="ECO:0000313" key="18">
    <source>
        <dbReference type="EMBL" id="CAE6110072.1"/>
    </source>
</evidence>
<dbReference type="FunFam" id="3.40.50.10810:FF:000016">
    <property type="entry name" value="Chromatin structure-remodeling complex protein SYD"/>
    <property type="match status" value="1"/>
</dbReference>
<comment type="catalytic activity">
    <reaction evidence="13">
        <text>ATP + H2O = ADP + phosphate + H(+)</text>
        <dbReference type="Rhea" id="RHEA:13065"/>
        <dbReference type="ChEBI" id="CHEBI:15377"/>
        <dbReference type="ChEBI" id="CHEBI:15378"/>
        <dbReference type="ChEBI" id="CHEBI:30616"/>
        <dbReference type="ChEBI" id="CHEBI:43474"/>
        <dbReference type="ChEBI" id="CHEBI:456216"/>
        <dbReference type="EC" id="3.6.4.12"/>
    </reaction>
</comment>
<dbReference type="Proteomes" id="UP000682877">
    <property type="component" value="Chromosome 6"/>
</dbReference>
<evidence type="ECO:0000256" key="12">
    <source>
        <dbReference type="ARBA" id="ARBA00023242"/>
    </source>
</evidence>
<comment type="similarity">
    <text evidence="2">Belongs to the helicase family.</text>
</comment>
<dbReference type="InterPro" id="IPR000330">
    <property type="entry name" value="SNF2_N"/>
</dbReference>
<dbReference type="PANTHER" id="PTHR10799">
    <property type="entry name" value="SNF2/RAD54 HELICASE FAMILY"/>
    <property type="match status" value="1"/>
</dbReference>
<evidence type="ECO:0000256" key="15">
    <source>
        <dbReference type="SAM" id="MobiDB-lite"/>
    </source>
</evidence>
<name>A0A8S2ANI8_ARAAE</name>
<dbReference type="GO" id="GO:0006325">
    <property type="term" value="P:chromatin organization"/>
    <property type="evidence" value="ECO:0007669"/>
    <property type="project" value="UniProtKB-KW"/>
</dbReference>
<feature type="compositionally biased region" description="Basic and acidic residues" evidence="15">
    <location>
        <begin position="7"/>
        <end position="22"/>
    </location>
</feature>
<dbReference type="PROSITE" id="PS51194">
    <property type="entry name" value="HELICASE_CTER"/>
    <property type="match status" value="1"/>
</dbReference>
<evidence type="ECO:0000259" key="17">
    <source>
        <dbReference type="PROSITE" id="PS51194"/>
    </source>
</evidence>
<keyword evidence="9" id="KW-0347">Helicase</keyword>
<dbReference type="GO" id="GO:0010078">
    <property type="term" value="P:maintenance of root meristem identity"/>
    <property type="evidence" value="ECO:0007669"/>
    <property type="project" value="UniProtKB-ARBA"/>
</dbReference>
<evidence type="ECO:0000256" key="14">
    <source>
        <dbReference type="SAM" id="Coils"/>
    </source>
</evidence>
<evidence type="ECO:0000256" key="9">
    <source>
        <dbReference type="ARBA" id="ARBA00022806"/>
    </source>
</evidence>
<dbReference type="CDD" id="cd18086">
    <property type="entry name" value="HsC9orf114-like"/>
    <property type="match status" value="1"/>
</dbReference>
<dbReference type="InterPro" id="IPR049730">
    <property type="entry name" value="SNF2/RAD54-like_C"/>
</dbReference>
<feature type="compositionally biased region" description="Basic and acidic residues" evidence="15">
    <location>
        <begin position="1391"/>
        <end position="1410"/>
    </location>
</feature>
<feature type="region of interest" description="Disordered" evidence="15">
    <location>
        <begin position="1307"/>
        <end position="1340"/>
    </location>
</feature>
<dbReference type="CDD" id="cd18793">
    <property type="entry name" value="SF2_C_SNF"/>
    <property type="match status" value="1"/>
</dbReference>
<feature type="domain" description="Helicase ATP-binding" evidence="16">
    <location>
        <begin position="783"/>
        <end position="948"/>
    </location>
</feature>
<evidence type="ECO:0000259" key="16">
    <source>
        <dbReference type="PROSITE" id="PS51192"/>
    </source>
</evidence>
<keyword evidence="5" id="KW-0217">Developmental protein</keyword>
<dbReference type="SUPFAM" id="SSF50249">
    <property type="entry name" value="Nucleic acid-binding proteins"/>
    <property type="match status" value="1"/>
</dbReference>
<evidence type="ECO:0000256" key="8">
    <source>
        <dbReference type="ARBA" id="ARBA00022801"/>
    </source>
</evidence>
<evidence type="ECO:0000256" key="11">
    <source>
        <dbReference type="ARBA" id="ARBA00022853"/>
    </source>
</evidence>
<dbReference type="GO" id="GO:0003678">
    <property type="term" value="F:DNA helicase activity"/>
    <property type="evidence" value="ECO:0007669"/>
    <property type="project" value="UniProtKB-EC"/>
</dbReference>
<dbReference type="GO" id="GO:0005524">
    <property type="term" value="F:ATP binding"/>
    <property type="evidence" value="ECO:0007669"/>
    <property type="project" value="UniProtKB-KW"/>
</dbReference>
<dbReference type="FunFam" id="3.40.50.300:FF:000755">
    <property type="entry name" value="Probable ATP-dependent DNA helicase CHR12"/>
    <property type="match status" value="1"/>
</dbReference>
<keyword evidence="8" id="KW-0378">Hydrolase</keyword>
<dbReference type="Gene3D" id="2.40.50.140">
    <property type="entry name" value="Nucleic acid-binding proteins"/>
    <property type="match status" value="1"/>
</dbReference>
<dbReference type="Gene3D" id="3.40.50.10810">
    <property type="entry name" value="Tandem AAA-ATPase domain"/>
    <property type="match status" value="1"/>
</dbReference>
<proteinExistence type="inferred from homology"/>
<evidence type="ECO:0000256" key="6">
    <source>
        <dbReference type="ARBA" id="ARBA00022604"/>
    </source>
</evidence>
<dbReference type="Pfam" id="PF14619">
    <property type="entry name" value="SnAC"/>
    <property type="match status" value="1"/>
</dbReference>
<evidence type="ECO:0000256" key="4">
    <source>
        <dbReference type="ARBA" id="ARBA00012551"/>
    </source>
</evidence>
<comment type="subcellular location">
    <subcellularLocation>
        <location evidence="1">Nucleus</location>
    </subcellularLocation>
</comment>
<keyword evidence="14" id="KW-0175">Coiled coil</keyword>
<dbReference type="Gene3D" id="3.40.50.300">
    <property type="entry name" value="P-loop containing nucleotide triphosphate hydrolases"/>
    <property type="match status" value="1"/>
</dbReference>
<dbReference type="SUPFAM" id="SSF52540">
    <property type="entry name" value="P-loop containing nucleoside triphosphate hydrolases"/>
    <property type="match status" value="2"/>
</dbReference>
<dbReference type="PROSITE" id="PS51192">
    <property type="entry name" value="HELICASE_ATP_BIND_1"/>
    <property type="match status" value="1"/>
</dbReference>
<keyword evidence="19" id="KW-1185">Reference proteome</keyword>
<dbReference type="SMART" id="SM01314">
    <property type="entry name" value="SnAC"/>
    <property type="match status" value="1"/>
</dbReference>
<organism evidence="18 19">
    <name type="scientific">Arabidopsis arenosa</name>
    <name type="common">Sand rock-cress</name>
    <name type="synonym">Cardaminopsis arenosa</name>
    <dbReference type="NCBI Taxonomy" id="38785"/>
    <lineage>
        <taxon>Eukaryota</taxon>
        <taxon>Viridiplantae</taxon>
        <taxon>Streptophyta</taxon>
        <taxon>Embryophyta</taxon>
        <taxon>Tracheophyta</taxon>
        <taxon>Spermatophyta</taxon>
        <taxon>Magnoliopsida</taxon>
        <taxon>eudicotyledons</taxon>
        <taxon>Gunneridae</taxon>
        <taxon>Pentapetalae</taxon>
        <taxon>rosids</taxon>
        <taxon>malvids</taxon>
        <taxon>Brassicales</taxon>
        <taxon>Brassicaceae</taxon>
        <taxon>Camelineae</taxon>
        <taxon>Arabidopsis</taxon>
    </lineage>
</organism>
<evidence type="ECO:0000256" key="3">
    <source>
        <dbReference type="ARBA" id="ARBA00009841"/>
    </source>
</evidence>
<sequence length="1445" mass="165856">MGKKNKRSQEEPELTKIIDGDSKRKKNKKKRIHEDTEIEPEQKMSLDGDAKKEKKKKKKKKNQEEEEPEQTKIQEEEKKNVEDGRATVSIAIAGSIIHNTQSLELATRLAGQIARAATIFRIDEIVVFDNKSSSEIESAAMNSSDSNESGASFLVRILKYLETPQYLRKSLFPKQNDLRYVGMLPPLDAPHHLRKHEWEQYREGVTLSEKAPNSKGTMVDVGLSKSVVVDQVLSPGVRVTVAMGADHDLDLVRQIVPPSKPREEAGMYWGYKVRYASQLSSVFKECPFQGGYDYLIGTSEHGLVISSSELKIPTFRHLLIAFGGLAGLEESIEDDNQYKGKNVRDVFNIYLNTCPHQGSRTIRAEEAMFISLQYFQEPISRAKVPAMEKQLQQQEDDPLEKTKSLISALNYVSRDLLLPSHLYASVSSIYHGSVSDLSPPPPLRENCFTPNRGDLMSEFEDALLKQRLNCESGSRLAELKETRYKSHFQNRLAELEGLPSNRGEDLQEKCLLELYGLKLKELQCKVRAEVSAEYWLRLNCAHPESQLYDWGMMRLPRRMYGVGDPFHMEADDQFRNKRDAERLLRLEEEEKNLIETTQRKFFAEILNAVREFQLQIQATHRRCKQRNDGVQAWHGKQRQRATRAEKLRIMALKSDDQEEYMKLAKESKNEKLTLFLEETNKIFVSLGAAVQRQKDAKLSENIKLLKGSESDLSDVDAPEDVLPDQDIEIIDSDNNDDSNDLLEGERQYNLAIHSIQEKVTKQPSLLQGGELRSYQLEGLQWMVSLYNNDYNGILADEMGLGKTIQTIALIAYLLESKNVHGPHLIVAPKAVLPNWENEFATWAPSISAFLYDGSKEKRTEIRARIAGGKFSVLITHYDLIMRDKAFLKKIDWNYMIVDEGHRLKNHECALAKTLGTGYRIKRRLLLTGTPIQNSLQELWSLLNFLLPHIFNSIQNFEEWFNTPFAERGSASLTDEEELLIINRLHHVIRPFLLRRKKSEVEKFLPGKTQVILKCDMSAWQKLYYKQVTDVGRVGLHSGNGKSKSLQNLTMQLRKCCNHPYLFVGGDYNMWKKPEIVRASGKFELLDRLLPKLKKAGHRILLFSQMTRLIDLLEIYLTLNDYMYLRLDGTTKTDQRGVLLKQFNEPESPYFMFLLSTRAGGLGLNLQTADTIIIFDSDWNPQMDQQAEDRAHRIGQKKEVRVFVLVSIGSIEEVILERAKQKMGIDAKVIQAGLFNTTSTAQDRREMLEEIMSKGTSSLGEDVPSEREINRLAARTEDEFWMFEQMDEERRKKENYKTRLMEEKEVPEWAYTSETQEDKNDSKNHFGSLTGKRKRKEAVYSDSLSDLQWMKAMESEDEDASKVSKKRKRRDTKTPMSNGSKAEAEAESSGSEEERKEESGKESEEENEKKPLNSWKTHKKKRSRYSLMTSSPNSRGKSSSNGSKRN</sequence>
<dbReference type="SMART" id="SM00487">
    <property type="entry name" value="DEXDc"/>
    <property type="match status" value="1"/>
</dbReference>
<accession>A0A8S2ANI8</accession>
<feature type="coiled-coil region" evidence="14">
    <location>
        <begin position="570"/>
        <end position="600"/>
    </location>
</feature>
<keyword evidence="12" id="KW-0539">Nucleus</keyword>
<dbReference type="InterPro" id="IPR038718">
    <property type="entry name" value="SNF2-like_sf"/>
</dbReference>
<dbReference type="GO" id="GO:0016787">
    <property type="term" value="F:hydrolase activity"/>
    <property type="evidence" value="ECO:0007669"/>
    <property type="project" value="UniProtKB-KW"/>
</dbReference>
<dbReference type="Pfam" id="PF00176">
    <property type="entry name" value="SNF2-rel_dom"/>
    <property type="match status" value="1"/>
</dbReference>
<dbReference type="GO" id="GO:0005634">
    <property type="term" value="C:nucleus"/>
    <property type="evidence" value="ECO:0007669"/>
    <property type="project" value="UniProtKB-SubCell"/>
</dbReference>
<comment type="similarity">
    <text evidence="3">Belongs to the class IV-like SAM-binding methyltransferase superfamily.</text>
</comment>
<feature type="compositionally biased region" description="Basic and acidic residues" evidence="15">
    <location>
        <begin position="32"/>
        <end position="52"/>
    </location>
</feature>
<evidence type="ECO:0000256" key="13">
    <source>
        <dbReference type="ARBA" id="ARBA00047995"/>
    </source>
</evidence>
<dbReference type="InterPro" id="IPR027417">
    <property type="entry name" value="P-loop_NTPase"/>
</dbReference>
<keyword evidence="7" id="KW-0547">Nucleotide-binding</keyword>
<evidence type="ECO:0000256" key="5">
    <source>
        <dbReference type="ARBA" id="ARBA00022473"/>
    </source>
</evidence>
<feature type="domain" description="Helicase C-terminal" evidence="17">
    <location>
        <begin position="1084"/>
        <end position="1251"/>
    </location>
</feature>
<dbReference type="InterPro" id="IPR003750">
    <property type="entry name" value="Put_MeTrfase-C9orf114-like"/>
</dbReference>
<dbReference type="Gene3D" id="3.40.1280.10">
    <property type="match status" value="1"/>
</dbReference>
<keyword evidence="6" id="KW-0341">Growth regulation</keyword>
<dbReference type="InterPro" id="IPR029295">
    <property type="entry name" value="SnAC"/>
</dbReference>
<dbReference type="Pfam" id="PF00271">
    <property type="entry name" value="Helicase_C"/>
    <property type="match status" value="1"/>
</dbReference>
<evidence type="ECO:0000256" key="7">
    <source>
        <dbReference type="ARBA" id="ARBA00022741"/>
    </source>
</evidence>
<dbReference type="Pfam" id="PF02598">
    <property type="entry name" value="Methyltrn_RNA_3"/>
    <property type="match status" value="1"/>
</dbReference>
<dbReference type="InterPro" id="IPR012340">
    <property type="entry name" value="NA-bd_OB-fold"/>
</dbReference>
<gene>
    <name evidence="18" type="ORF">AARE701A_LOCUS15641</name>
</gene>
<dbReference type="InterPro" id="IPR029026">
    <property type="entry name" value="tRNA_m1G_MTases_N"/>
</dbReference>
<dbReference type="InterPro" id="IPR029028">
    <property type="entry name" value="Alpha/beta_knot_MTases"/>
</dbReference>
<dbReference type="SUPFAM" id="SSF75217">
    <property type="entry name" value="alpha/beta knot"/>
    <property type="match status" value="1"/>
</dbReference>
<dbReference type="GO" id="GO:0010231">
    <property type="term" value="P:maintenance of seed dormancy"/>
    <property type="evidence" value="ECO:0007669"/>
    <property type="project" value="UniProtKB-ARBA"/>
</dbReference>
<dbReference type="SMART" id="SM00490">
    <property type="entry name" value="HELICc"/>
    <property type="match status" value="1"/>
</dbReference>
<dbReference type="InterPro" id="IPR014001">
    <property type="entry name" value="Helicase_ATP-bd"/>
</dbReference>
<evidence type="ECO:0000313" key="19">
    <source>
        <dbReference type="Proteomes" id="UP000682877"/>
    </source>
</evidence>
<feature type="region of interest" description="Disordered" evidence="15">
    <location>
        <begin position="1352"/>
        <end position="1445"/>
    </location>
</feature>